<comment type="caution">
    <text evidence="1">The sequence shown here is derived from an EMBL/GenBank/DDBJ whole genome shotgun (WGS) entry which is preliminary data.</text>
</comment>
<sequence length="98" mass="10905">MLVGEGMLGLALHTRTVDKKELGTSDLPRFPQFRIRGIGDTCHTIARVRGKDQTTAFIESKIRWMRGKTSEIAISDGYSKDAVKISTDDYRDTSSSLV</sequence>
<dbReference type="EMBL" id="MDYQ01000101">
    <property type="protein sequence ID" value="PRP82527.1"/>
    <property type="molecule type" value="Genomic_DNA"/>
</dbReference>
<evidence type="ECO:0000313" key="1">
    <source>
        <dbReference type="EMBL" id="PRP82527.1"/>
    </source>
</evidence>
<organism evidence="1 2">
    <name type="scientific">Planoprotostelium fungivorum</name>
    <dbReference type="NCBI Taxonomy" id="1890364"/>
    <lineage>
        <taxon>Eukaryota</taxon>
        <taxon>Amoebozoa</taxon>
        <taxon>Evosea</taxon>
        <taxon>Variosea</taxon>
        <taxon>Cavosteliida</taxon>
        <taxon>Cavosteliaceae</taxon>
        <taxon>Planoprotostelium</taxon>
    </lineage>
</organism>
<dbReference type="InParanoid" id="A0A2P6NEZ6"/>
<evidence type="ECO:0000313" key="2">
    <source>
        <dbReference type="Proteomes" id="UP000241769"/>
    </source>
</evidence>
<accession>A0A2P6NEZ6</accession>
<reference evidence="1 2" key="1">
    <citation type="journal article" date="2018" name="Genome Biol. Evol.">
        <title>Multiple Roots of Fruiting Body Formation in Amoebozoa.</title>
        <authorList>
            <person name="Hillmann F."/>
            <person name="Forbes G."/>
            <person name="Novohradska S."/>
            <person name="Ferling I."/>
            <person name="Riege K."/>
            <person name="Groth M."/>
            <person name="Westermann M."/>
            <person name="Marz M."/>
            <person name="Spaller T."/>
            <person name="Winckler T."/>
            <person name="Schaap P."/>
            <person name="Glockner G."/>
        </authorList>
    </citation>
    <scope>NUCLEOTIDE SEQUENCE [LARGE SCALE GENOMIC DNA]</scope>
    <source>
        <strain evidence="1 2">Jena</strain>
    </source>
</reference>
<protein>
    <submittedName>
        <fullName evidence="1">Uncharacterized protein</fullName>
    </submittedName>
</protein>
<keyword evidence="2" id="KW-1185">Reference proteome</keyword>
<name>A0A2P6NEZ6_9EUKA</name>
<dbReference type="AlphaFoldDB" id="A0A2P6NEZ6"/>
<gene>
    <name evidence="1" type="ORF">PROFUN_10097</name>
</gene>
<proteinExistence type="predicted"/>
<dbReference type="Proteomes" id="UP000241769">
    <property type="component" value="Unassembled WGS sequence"/>
</dbReference>